<dbReference type="EMBL" id="CP032382">
    <property type="protein sequence ID" value="AYB29132.1"/>
    <property type="molecule type" value="Genomic_DNA"/>
</dbReference>
<dbReference type="RefSeq" id="WP_119752455.1">
    <property type="nucleotide sequence ID" value="NZ_CP032382.1"/>
</dbReference>
<proteinExistence type="predicted"/>
<gene>
    <name evidence="1" type="ORF">D4L85_00395</name>
</gene>
<sequence>MDPISIITLISSGLKLVDQFREMALRITGHDVTPPGSKAEQSGTALEISHRGKTYQKIEATELKMDQWDSVRYQALYARIQTNWNILNDLFSQEAGLSVSEGARVREDMRKTKETLCKDFKEMVALYERALGISLPDHYTLYEVCSPQVKSV</sequence>
<protein>
    <submittedName>
        <fullName evidence="1">Uncharacterized protein</fullName>
    </submittedName>
</protein>
<organism evidence="1 2">
    <name type="scientific">Chryseolinea soli</name>
    <dbReference type="NCBI Taxonomy" id="2321403"/>
    <lineage>
        <taxon>Bacteria</taxon>
        <taxon>Pseudomonadati</taxon>
        <taxon>Bacteroidota</taxon>
        <taxon>Cytophagia</taxon>
        <taxon>Cytophagales</taxon>
        <taxon>Fulvivirgaceae</taxon>
        <taxon>Chryseolinea</taxon>
    </lineage>
</organism>
<evidence type="ECO:0000313" key="2">
    <source>
        <dbReference type="Proteomes" id="UP000266183"/>
    </source>
</evidence>
<dbReference type="KEGG" id="chk:D4L85_00395"/>
<dbReference type="AlphaFoldDB" id="A0A385SE22"/>
<keyword evidence="2" id="KW-1185">Reference proteome</keyword>
<evidence type="ECO:0000313" key="1">
    <source>
        <dbReference type="EMBL" id="AYB29132.1"/>
    </source>
</evidence>
<accession>A0A385SE22</accession>
<reference evidence="2" key="1">
    <citation type="submission" date="2018-09" db="EMBL/GenBank/DDBJ databases">
        <title>Chryseolinea sp. KIS68-18 isolated from soil.</title>
        <authorList>
            <person name="Weon H.-Y."/>
            <person name="Kwon S.-W."/>
            <person name="Lee S.A."/>
        </authorList>
    </citation>
    <scope>NUCLEOTIDE SEQUENCE [LARGE SCALE GENOMIC DNA]</scope>
    <source>
        <strain evidence="2">KIS68-18</strain>
    </source>
</reference>
<dbReference type="Proteomes" id="UP000266183">
    <property type="component" value="Chromosome"/>
</dbReference>
<name>A0A385SE22_9BACT</name>